<dbReference type="GO" id="GO:0005634">
    <property type="term" value="C:nucleus"/>
    <property type="evidence" value="ECO:0007669"/>
    <property type="project" value="UniProtKB-SubCell"/>
</dbReference>
<keyword evidence="2 9" id="KW-0853">WD repeat</keyword>
<sequence>MDNTEATEGQMAANEVGMSLVNTKVCEQPEGCNVLESPATCVSAAGSECLESSNHYGDTLEGDLLNRSSRSLVGTELPGNSPYSMGDAALMVEELMIRNYNIPNSAMVRSSSTSGEKDCRQSQWQHLYQLAGGPRNRNPYGDHGFRDMARMPPSPGKDLWKTPFGFQASKSLLTKQDGRFQDELAAHSICSHHKIFPSNIQPLGDDRSKNLSSSNFSQFFAMQSLKGKGVVSRTPEAFAEYSVAATGQKEDKRACVSAIASDALLTSSTKVEQPSQHSTDNIDIESFSEALSLKEWLKPGREISKVERLHLFRQIVQLVDVAHSQQVALQDLRLSSFVLLPSNRVKYCGLFTQEKIPSLMKQEINGKRALEQEKFVHSDLGVKQQKLQENMKRIRHQPQLSSPCGFSSEAVNEIVTDISSLPDIHITQCEARNSSNHQCISLQSQNSSMIIQLEKKWYACPDELSNRGLLSSNIYSLGVLLFELLCCSVPSERLSKAMLDLRHRILPPEFLSHNPKEAGFCLWLLHPDPLSRPSTRDILHSEIVCGYEELYSGGDFQSCVYKEDGIESELLLDFLTSLEELKQKQVSELLGYIGWLETDIREVEGRHVLSTSSHWIGKDLPYAKGWGAYPEDCANPRACPGSFSGSNMLEARLMRNIGQLENAYLYKRSQIHLTETVSMERSDKDLLKSRDRLSQPQIENDEPRMGRKPLDPLGDFFEGICKFARYSKFEVCGTLRNSDLLNSSNVICSLSFDRDEEYIAAAGVSKKIKVFDFSSIMDASVDIHYPAVEMSNKSKLSCVCWNKYIKNYLASTDYDGVVQIWDASTGQGFSQHIEHQKRAWSLDFSQANPTMFASGSDDCSVKLWSINERSSIGAIINPANVCCVQFSPYSSHLLAFGSADYKIYCYDIRHTRIPWCTLGGHGKAVSYVRFLDSENIVSASTDNSLKLWDLNKTSLEGLSLDACSLTFSGHTNEKNFVGLSVLDGYIACGSETNEVYAYHRSLPIPVTSHQFGYVDPLTGDEISDGNGQFVSNVCWRGKSNMVVAANSSGSIKLLQM</sequence>
<dbReference type="GO" id="GO:0004672">
    <property type="term" value="F:protein kinase activity"/>
    <property type="evidence" value="ECO:0007669"/>
    <property type="project" value="InterPro"/>
</dbReference>
<dbReference type="EMBL" id="JAVXUP010002130">
    <property type="protein sequence ID" value="KAK3005439.1"/>
    <property type="molecule type" value="Genomic_DNA"/>
</dbReference>
<feature type="compositionally biased region" description="Basic and acidic residues" evidence="10">
    <location>
        <begin position="682"/>
        <end position="693"/>
    </location>
</feature>
<dbReference type="Gene3D" id="2.130.10.10">
    <property type="entry name" value="YVTN repeat-like/Quinoprotein amine dehydrogenase"/>
    <property type="match status" value="1"/>
</dbReference>
<dbReference type="Proteomes" id="UP001188597">
    <property type="component" value="Unassembled WGS sequence"/>
</dbReference>
<feature type="repeat" description="WD" evidence="9">
    <location>
        <begin position="789"/>
        <end position="831"/>
    </location>
</feature>
<dbReference type="InterPro" id="IPR015943">
    <property type="entry name" value="WD40/YVTN_repeat-like_dom_sf"/>
</dbReference>
<evidence type="ECO:0000256" key="4">
    <source>
        <dbReference type="ARBA" id="ARBA00022737"/>
    </source>
</evidence>
<dbReference type="PROSITE" id="PS00678">
    <property type="entry name" value="WD_REPEATS_1"/>
    <property type="match status" value="2"/>
</dbReference>
<keyword evidence="7" id="KW-0539">Nucleus</keyword>
<organism evidence="12 13">
    <name type="scientific">Escallonia herrerae</name>
    <dbReference type="NCBI Taxonomy" id="1293975"/>
    <lineage>
        <taxon>Eukaryota</taxon>
        <taxon>Viridiplantae</taxon>
        <taxon>Streptophyta</taxon>
        <taxon>Embryophyta</taxon>
        <taxon>Tracheophyta</taxon>
        <taxon>Spermatophyta</taxon>
        <taxon>Magnoliopsida</taxon>
        <taxon>eudicotyledons</taxon>
        <taxon>Gunneridae</taxon>
        <taxon>Pentapetalae</taxon>
        <taxon>asterids</taxon>
        <taxon>campanulids</taxon>
        <taxon>Escalloniales</taxon>
        <taxon>Escalloniaceae</taxon>
        <taxon>Escallonia</taxon>
    </lineage>
</organism>
<evidence type="ECO:0000259" key="11">
    <source>
        <dbReference type="PROSITE" id="PS50011"/>
    </source>
</evidence>
<dbReference type="InterPro" id="IPR001680">
    <property type="entry name" value="WD40_rpt"/>
</dbReference>
<evidence type="ECO:0000256" key="9">
    <source>
        <dbReference type="PROSITE-ProRule" id="PRU00221"/>
    </source>
</evidence>
<comment type="subcellular location">
    <subcellularLocation>
        <location evidence="1">Nucleus</location>
    </subcellularLocation>
</comment>
<dbReference type="FunFam" id="2.130.10.10:FF:000090">
    <property type="entry name" value="E3 ubiquitin-protein ligase RFWD2 isoform X1"/>
    <property type="match status" value="1"/>
</dbReference>
<keyword evidence="3" id="KW-0808">Transferase</keyword>
<dbReference type="PRINTS" id="PR00320">
    <property type="entry name" value="GPROTEINBRPT"/>
</dbReference>
<keyword evidence="8" id="KW-0607">Phytochrome signaling pathway</keyword>
<reference evidence="12" key="1">
    <citation type="submission" date="2022-12" db="EMBL/GenBank/DDBJ databases">
        <title>Draft genome assemblies for two species of Escallonia (Escalloniales).</title>
        <authorList>
            <person name="Chanderbali A."/>
            <person name="Dervinis C."/>
            <person name="Anghel I."/>
            <person name="Soltis D."/>
            <person name="Soltis P."/>
            <person name="Zapata F."/>
        </authorList>
    </citation>
    <scope>NUCLEOTIDE SEQUENCE</scope>
    <source>
        <strain evidence="12">UCBG64.0493</strain>
        <tissue evidence="12">Leaf</tissue>
    </source>
</reference>
<evidence type="ECO:0000256" key="2">
    <source>
        <dbReference type="ARBA" id="ARBA00022574"/>
    </source>
</evidence>
<dbReference type="PROSITE" id="PS50294">
    <property type="entry name" value="WD_REPEATS_REGION"/>
    <property type="match status" value="1"/>
</dbReference>
<proteinExistence type="predicted"/>
<feature type="repeat" description="WD" evidence="9">
    <location>
        <begin position="832"/>
        <end position="874"/>
    </location>
</feature>
<evidence type="ECO:0000256" key="1">
    <source>
        <dbReference type="ARBA" id="ARBA00004123"/>
    </source>
</evidence>
<dbReference type="SUPFAM" id="SSF50978">
    <property type="entry name" value="WD40 repeat-like"/>
    <property type="match status" value="1"/>
</dbReference>
<protein>
    <recommendedName>
        <fullName evidence="11">Protein kinase domain-containing protein</fullName>
    </recommendedName>
</protein>
<feature type="repeat" description="WD" evidence="9">
    <location>
        <begin position="918"/>
        <end position="951"/>
    </location>
</feature>
<keyword evidence="4" id="KW-0677">Repeat</keyword>
<dbReference type="PROSITE" id="PS50011">
    <property type="entry name" value="PROTEIN_KINASE_DOM"/>
    <property type="match status" value="1"/>
</dbReference>
<dbReference type="InterPro" id="IPR000719">
    <property type="entry name" value="Prot_kinase_dom"/>
</dbReference>
<evidence type="ECO:0000256" key="10">
    <source>
        <dbReference type="SAM" id="MobiDB-lite"/>
    </source>
</evidence>
<dbReference type="Pfam" id="PF00400">
    <property type="entry name" value="WD40"/>
    <property type="match status" value="3"/>
</dbReference>
<name>A0AA88VDY8_9ASTE</name>
<dbReference type="SUPFAM" id="SSF56112">
    <property type="entry name" value="Protein kinase-like (PK-like)"/>
    <property type="match status" value="1"/>
</dbReference>
<dbReference type="PROSITE" id="PS50082">
    <property type="entry name" value="WD_REPEATS_2"/>
    <property type="match status" value="3"/>
</dbReference>
<feature type="non-terminal residue" evidence="12">
    <location>
        <position position="1"/>
    </location>
</feature>
<dbReference type="AlphaFoldDB" id="A0AA88VDY8"/>
<dbReference type="InterPro" id="IPR044630">
    <property type="entry name" value="SPA1/2/3/4"/>
</dbReference>
<dbReference type="GO" id="GO:0009640">
    <property type="term" value="P:photomorphogenesis"/>
    <property type="evidence" value="ECO:0007669"/>
    <property type="project" value="InterPro"/>
</dbReference>
<evidence type="ECO:0000256" key="8">
    <source>
        <dbReference type="ARBA" id="ARBA00084091"/>
    </source>
</evidence>
<dbReference type="Gene3D" id="1.10.510.10">
    <property type="entry name" value="Transferase(Phosphotransferase) domain 1"/>
    <property type="match status" value="1"/>
</dbReference>
<keyword evidence="13" id="KW-1185">Reference proteome</keyword>
<evidence type="ECO:0000256" key="6">
    <source>
        <dbReference type="ARBA" id="ARBA00023054"/>
    </source>
</evidence>
<dbReference type="InterPro" id="IPR019775">
    <property type="entry name" value="WD40_repeat_CS"/>
</dbReference>
<evidence type="ECO:0000313" key="12">
    <source>
        <dbReference type="EMBL" id="KAK3005439.1"/>
    </source>
</evidence>
<keyword evidence="6" id="KW-0175">Coiled coil</keyword>
<dbReference type="PANTHER" id="PTHR44218:SF6">
    <property type="entry name" value="PROTEIN SUPPRESSOR OF PHYA-105 1"/>
    <property type="match status" value="1"/>
</dbReference>
<dbReference type="InterPro" id="IPR020472">
    <property type="entry name" value="WD40_PAC1"/>
</dbReference>
<gene>
    <name evidence="12" type="ORF">RJ639_016255</name>
</gene>
<evidence type="ECO:0000256" key="5">
    <source>
        <dbReference type="ARBA" id="ARBA00022786"/>
    </source>
</evidence>
<comment type="caution">
    <text evidence="12">The sequence shown here is derived from an EMBL/GenBank/DDBJ whole genome shotgun (WGS) entry which is preliminary data.</text>
</comment>
<evidence type="ECO:0000256" key="7">
    <source>
        <dbReference type="ARBA" id="ARBA00023242"/>
    </source>
</evidence>
<dbReference type="GO" id="GO:0005524">
    <property type="term" value="F:ATP binding"/>
    <property type="evidence" value="ECO:0007669"/>
    <property type="project" value="InterPro"/>
</dbReference>
<dbReference type="PANTHER" id="PTHR44218">
    <property type="entry name" value="PROTEIN SPA1-RELATED 2"/>
    <property type="match status" value="1"/>
</dbReference>
<feature type="region of interest" description="Disordered" evidence="10">
    <location>
        <begin position="682"/>
        <end position="706"/>
    </location>
</feature>
<accession>A0AA88VDY8</accession>
<feature type="domain" description="Protein kinase" evidence="11">
    <location>
        <begin position="197"/>
        <end position="543"/>
    </location>
</feature>
<dbReference type="InterPro" id="IPR036322">
    <property type="entry name" value="WD40_repeat_dom_sf"/>
</dbReference>
<dbReference type="GO" id="GO:0042802">
    <property type="term" value="F:identical protein binding"/>
    <property type="evidence" value="ECO:0007669"/>
    <property type="project" value="UniProtKB-ARBA"/>
</dbReference>
<dbReference type="InterPro" id="IPR011009">
    <property type="entry name" value="Kinase-like_dom_sf"/>
</dbReference>
<dbReference type="GO" id="GO:0009585">
    <property type="term" value="P:red, far-red light phototransduction"/>
    <property type="evidence" value="ECO:0007669"/>
    <property type="project" value="UniProtKB-KW"/>
</dbReference>
<evidence type="ECO:0000256" key="3">
    <source>
        <dbReference type="ARBA" id="ARBA00022679"/>
    </source>
</evidence>
<evidence type="ECO:0000313" key="13">
    <source>
        <dbReference type="Proteomes" id="UP001188597"/>
    </source>
</evidence>
<dbReference type="SMART" id="SM00320">
    <property type="entry name" value="WD40"/>
    <property type="match status" value="7"/>
</dbReference>
<keyword evidence="5" id="KW-0833">Ubl conjugation pathway</keyword>